<dbReference type="SUPFAM" id="SSF56784">
    <property type="entry name" value="HAD-like"/>
    <property type="match status" value="1"/>
</dbReference>
<dbReference type="AlphaFoldDB" id="C0C0F3"/>
<dbReference type="NCBIfam" id="TIGR01662">
    <property type="entry name" value="HAD-SF-IIIA"/>
    <property type="match status" value="1"/>
</dbReference>
<dbReference type="InterPro" id="IPR029044">
    <property type="entry name" value="Nucleotide-diphossugar_trans"/>
</dbReference>
<evidence type="ECO:0000256" key="3">
    <source>
        <dbReference type="ARBA" id="ARBA00022801"/>
    </source>
</evidence>
<dbReference type="InterPro" id="IPR050486">
    <property type="entry name" value="Mannose-1P_guanyltransferase"/>
</dbReference>
<accession>C0C0F3</accession>
<dbReference type="HOGENOM" id="CLU_028110_0_0_9"/>
<reference evidence="5" key="2">
    <citation type="submission" date="2013-06" db="EMBL/GenBank/DDBJ databases">
        <title>Draft genome sequence of Clostridium hylemonae (DSM 15053).</title>
        <authorList>
            <person name="Sudarsanam P."/>
            <person name="Ley R."/>
            <person name="Guruge J."/>
            <person name="Turnbaugh P.J."/>
            <person name="Mahowald M."/>
            <person name="Liep D."/>
            <person name="Gordon J."/>
        </authorList>
    </citation>
    <scope>NUCLEOTIDE SEQUENCE</scope>
    <source>
        <strain evidence="5">DSM 15053</strain>
    </source>
</reference>
<dbReference type="CDD" id="cd07503">
    <property type="entry name" value="HAD_HisB-N"/>
    <property type="match status" value="1"/>
</dbReference>
<dbReference type="GO" id="GO:0046872">
    <property type="term" value="F:metal ion binding"/>
    <property type="evidence" value="ECO:0007669"/>
    <property type="project" value="UniProtKB-KW"/>
</dbReference>
<organism evidence="5 6">
    <name type="scientific">[Clostridium] hylemonae DSM 15053</name>
    <dbReference type="NCBI Taxonomy" id="553973"/>
    <lineage>
        <taxon>Bacteria</taxon>
        <taxon>Bacillati</taxon>
        <taxon>Bacillota</taxon>
        <taxon>Clostridia</taxon>
        <taxon>Lachnospirales</taxon>
        <taxon>Lachnospiraceae</taxon>
    </lineage>
</organism>
<dbReference type="Gene3D" id="3.40.50.1000">
    <property type="entry name" value="HAD superfamily/HAD-like"/>
    <property type="match status" value="1"/>
</dbReference>
<dbReference type="NCBIfam" id="TIGR01656">
    <property type="entry name" value="Histidinol-ppas"/>
    <property type="match status" value="1"/>
</dbReference>
<dbReference type="InterPro" id="IPR006543">
    <property type="entry name" value="Histidinol-phos"/>
</dbReference>
<dbReference type="CDD" id="cd04181">
    <property type="entry name" value="NTP_transferase"/>
    <property type="match status" value="1"/>
</dbReference>
<dbReference type="InterPro" id="IPR006549">
    <property type="entry name" value="HAD-SF_hydro_IIIA"/>
</dbReference>
<dbReference type="Pfam" id="PF13242">
    <property type="entry name" value="Hydrolase_like"/>
    <property type="match status" value="1"/>
</dbReference>
<name>C0C0F3_9FIRM</name>
<keyword evidence="3" id="KW-0378">Hydrolase</keyword>
<evidence type="ECO:0000259" key="4">
    <source>
        <dbReference type="Pfam" id="PF00483"/>
    </source>
</evidence>
<dbReference type="InterPro" id="IPR036412">
    <property type="entry name" value="HAD-like_sf"/>
</dbReference>
<dbReference type="RefSeq" id="WP_006442892.1">
    <property type="nucleotide sequence ID" value="NZ_GG657759.1"/>
</dbReference>
<proteinExistence type="predicted"/>
<keyword evidence="6" id="KW-1185">Reference proteome</keyword>
<dbReference type="eggNOG" id="COG1208">
    <property type="taxonomic scope" value="Bacteria"/>
</dbReference>
<comment type="caution">
    <text evidence="5">The sequence shown here is derived from an EMBL/GenBank/DDBJ whole genome shotgun (WGS) entry which is preliminary data.</text>
</comment>
<dbReference type="InterPro" id="IPR005835">
    <property type="entry name" value="NTP_transferase_dom"/>
</dbReference>
<evidence type="ECO:0000313" key="5">
    <source>
        <dbReference type="EMBL" id="EEG74290.1"/>
    </source>
</evidence>
<dbReference type="eggNOG" id="COG0241">
    <property type="taxonomic scope" value="Bacteria"/>
</dbReference>
<evidence type="ECO:0000256" key="2">
    <source>
        <dbReference type="ARBA" id="ARBA00022723"/>
    </source>
</evidence>
<evidence type="ECO:0000313" key="6">
    <source>
        <dbReference type="Proteomes" id="UP000004893"/>
    </source>
</evidence>
<gene>
    <name evidence="5" type="primary">gmhB</name>
    <name evidence="5" type="ORF">CLOHYLEM_05548</name>
</gene>
<protein>
    <submittedName>
        <fullName evidence="5">D,D-heptose 1,7-bisphosphate phosphatase</fullName>
    </submittedName>
</protein>
<dbReference type="GO" id="GO:0016791">
    <property type="term" value="F:phosphatase activity"/>
    <property type="evidence" value="ECO:0007669"/>
    <property type="project" value="InterPro"/>
</dbReference>
<dbReference type="Gene3D" id="3.90.550.10">
    <property type="entry name" value="Spore Coat Polysaccharide Biosynthesis Protein SpsA, Chain A"/>
    <property type="match status" value="1"/>
</dbReference>
<dbReference type="EMBL" id="ABYI02000020">
    <property type="protein sequence ID" value="EEG74290.1"/>
    <property type="molecule type" value="Genomic_DNA"/>
</dbReference>
<dbReference type="PANTHER" id="PTHR22572">
    <property type="entry name" value="SUGAR-1-PHOSPHATE GUANYL TRANSFERASE"/>
    <property type="match status" value="1"/>
</dbReference>
<feature type="domain" description="Nucleotidyl transferase" evidence="4">
    <location>
        <begin position="2"/>
        <end position="231"/>
    </location>
</feature>
<dbReference type="Pfam" id="PF00483">
    <property type="entry name" value="NTP_transferase"/>
    <property type="match status" value="1"/>
</dbReference>
<dbReference type="STRING" id="553973.CLOHYLEM_05548"/>
<sequence length="419" mass="47276">MKTIIMAGGMGTRIASINSSVPKPMITVLEKPILEYQIECLKKQGYKDIIIIIGYKGEQIQAYFGNGAAFGVTINYIVEESPLGTAGALYLLKNKIVEDFILINGDIIFDIDIGRFVRYHKQKRGKATIFIHPNDHPFDSGLIRSDKEGRVLEWLCKEDERKWYKNRVNAGIHILSSQVLDKITEFKKMDLDRDILKNLISEGMLYAYDSPEYVKDMGTPERLAEVKADILSGKVKERNLKEKQKAIFLDRDGTINEYVGFLKHIDDFKLKAGVCEAVRCINESGYLAVVVTNQPVVARGEVTVDELEEIHNKMETLLGTERAYVDAIFFCPHHPDRGYEGEVPEYKVKCECRKPSPGLLLRAAKEYNIDLNQSWMIGDSEIDVEAGIAAGCKVVKLGEGEKYSDLLCCVKDILPPLRD</sequence>
<evidence type="ECO:0000256" key="1">
    <source>
        <dbReference type="ARBA" id="ARBA00022490"/>
    </source>
</evidence>
<dbReference type="Proteomes" id="UP000004893">
    <property type="component" value="Unassembled WGS sequence"/>
</dbReference>
<keyword evidence="2" id="KW-0479">Metal-binding</keyword>
<keyword evidence="1" id="KW-0963">Cytoplasm</keyword>
<dbReference type="SUPFAM" id="SSF53448">
    <property type="entry name" value="Nucleotide-diphospho-sugar transferases"/>
    <property type="match status" value="1"/>
</dbReference>
<dbReference type="InterPro" id="IPR023214">
    <property type="entry name" value="HAD_sf"/>
</dbReference>
<reference evidence="5" key="1">
    <citation type="submission" date="2009-02" db="EMBL/GenBank/DDBJ databases">
        <authorList>
            <person name="Fulton L."/>
            <person name="Clifton S."/>
            <person name="Fulton B."/>
            <person name="Xu J."/>
            <person name="Minx P."/>
            <person name="Pepin K.H."/>
            <person name="Johnson M."/>
            <person name="Bhonagiri V."/>
            <person name="Nash W.E."/>
            <person name="Mardis E.R."/>
            <person name="Wilson R.K."/>
        </authorList>
    </citation>
    <scope>NUCLEOTIDE SEQUENCE [LARGE SCALE GENOMIC DNA]</scope>
    <source>
        <strain evidence="5">DSM 15053</strain>
    </source>
</reference>